<dbReference type="VEuPathDB" id="FungiDB:CC77DRAFT_1063897"/>
<dbReference type="Proteomes" id="UP000077248">
    <property type="component" value="Unassembled WGS sequence"/>
</dbReference>
<organism evidence="2 3">
    <name type="scientific">Alternaria alternata</name>
    <name type="common">Alternaria rot fungus</name>
    <name type="synonym">Torula alternata</name>
    <dbReference type="NCBI Taxonomy" id="5599"/>
    <lineage>
        <taxon>Eukaryota</taxon>
        <taxon>Fungi</taxon>
        <taxon>Dikarya</taxon>
        <taxon>Ascomycota</taxon>
        <taxon>Pezizomycotina</taxon>
        <taxon>Dothideomycetes</taxon>
        <taxon>Pleosporomycetidae</taxon>
        <taxon>Pleosporales</taxon>
        <taxon>Pleosporineae</taxon>
        <taxon>Pleosporaceae</taxon>
        <taxon>Alternaria</taxon>
        <taxon>Alternaria sect. Alternaria</taxon>
        <taxon>Alternaria alternata complex</taxon>
    </lineage>
</organism>
<dbReference type="GeneID" id="29114268"/>
<dbReference type="EMBL" id="KV441485">
    <property type="protein sequence ID" value="OAG17910.1"/>
    <property type="molecule type" value="Genomic_DNA"/>
</dbReference>
<feature type="region of interest" description="Disordered" evidence="1">
    <location>
        <begin position="300"/>
        <end position="363"/>
    </location>
</feature>
<feature type="region of interest" description="Disordered" evidence="1">
    <location>
        <begin position="268"/>
        <end position="287"/>
    </location>
</feature>
<dbReference type="KEGG" id="aalt:CC77DRAFT_1063897"/>
<evidence type="ECO:0000313" key="3">
    <source>
        <dbReference type="Proteomes" id="UP000077248"/>
    </source>
</evidence>
<proteinExistence type="predicted"/>
<feature type="region of interest" description="Disordered" evidence="1">
    <location>
        <begin position="121"/>
        <end position="148"/>
    </location>
</feature>
<evidence type="ECO:0000256" key="1">
    <source>
        <dbReference type="SAM" id="MobiDB-lite"/>
    </source>
</evidence>
<reference evidence="2 3" key="1">
    <citation type="submission" date="2016-05" db="EMBL/GenBank/DDBJ databases">
        <title>Comparative analysis of secretome profiles of manganese(II)-oxidizing ascomycete fungi.</title>
        <authorList>
            <consortium name="DOE Joint Genome Institute"/>
            <person name="Zeiner C.A."/>
            <person name="Purvine S.O."/>
            <person name="Zink E.M."/>
            <person name="Wu S."/>
            <person name="Pasa-Tolic L."/>
            <person name="Chaput D.L."/>
            <person name="Haridas S."/>
            <person name="Grigoriev I.V."/>
            <person name="Santelli C.M."/>
            <person name="Hansel C.M."/>
        </authorList>
    </citation>
    <scope>NUCLEOTIDE SEQUENCE [LARGE SCALE GENOMIC DNA]</scope>
    <source>
        <strain evidence="2 3">SRC1lrK2f</strain>
    </source>
</reference>
<dbReference type="AlphaFoldDB" id="A0A177DFG6"/>
<keyword evidence="3" id="KW-1185">Reference proteome</keyword>
<dbReference type="RefSeq" id="XP_018383331.1">
    <property type="nucleotide sequence ID" value="XM_018528674.1"/>
</dbReference>
<accession>A0A177DFG6</accession>
<evidence type="ECO:0000313" key="2">
    <source>
        <dbReference type="EMBL" id="OAG17910.1"/>
    </source>
</evidence>
<protein>
    <submittedName>
        <fullName evidence="2">Uncharacterized protein</fullName>
    </submittedName>
</protein>
<name>A0A177DFG6_ALTAL</name>
<sequence length="363" mass="40516">MADSNNPAPEPSSIIAPLNMEWARDELVPFLQSVFAQPGKSADDWMKSILHARRNIHLIPFYEDFPLTIERLRLTLLSSETLTPKELSKFTKVTELGSQMCIRIFVRHASTQGPYLLFSLGRDPNPDLRRGNQARGSRPARTQPPQLMDENRALQKQMSALNLETEGHHGGRYVQTIRPRQLRGGYEGHPDNGHHFNRGARVSQAVQQPSPQYPPAPFGGYNQPYDDPSMARTPYAPTPSMVGYGMQHYGNPPPQSYSEWNVNQSYHNAQQANSAQPRASSAYPMSPPQVMLVPQQFRVPSRQGQQFQHHRAASAGQQGQVLAQNEDHSVPPLGQASSSRRASSSVLRPEARPFTPGSRTTDD</sequence>
<gene>
    <name evidence="2" type="ORF">CC77DRAFT_1063897</name>
</gene>
<feature type="compositionally biased region" description="Polar residues" evidence="1">
    <location>
        <begin position="268"/>
        <end position="279"/>
    </location>
</feature>
<feature type="compositionally biased region" description="Low complexity" evidence="1">
    <location>
        <begin position="336"/>
        <end position="345"/>
    </location>
</feature>